<protein>
    <submittedName>
        <fullName evidence="2">Uncharacterized protein</fullName>
    </submittedName>
</protein>
<evidence type="ECO:0000313" key="2">
    <source>
        <dbReference type="EMBL" id="TDV54193.1"/>
    </source>
</evidence>
<evidence type="ECO:0000256" key="1">
    <source>
        <dbReference type="SAM" id="MobiDB-lite"/>
    </source>
</evidence>
<feature type="region of interest" description="Disordered" evidence="1">
    <location>
        <begin position="142"/>
        <end position="162"/>
    </location>
</feature>
<accession>A0A4R7VVY3</accession>
<dbReference type="EMBL" id="SOCP01000004">
    <property type="protein sequence ID" value="TDV54193.1"/>
    <property type="molecule type" value="Genomic_DNA"/>
</dbReference>
<dbReference type="Proteomes" id="UP000294927">
    <property type="component" value="Unassembled WGS sequence"/>
</dbReference>
<comment type="caution">
    <text evidence="2">The sequence shown here is derived from an EMBL/GenBank/DDBJ whole genome shotgun (WGS) entry which is preliminary data.</text>
</comment>
<organism evidence="2 3">
    <name type="scientific">Actinophytocola oryzae</name>
    <dbReference type="NCBI Taxonomy" id="502181"/>
    <lineage>
        <taxon>Bacteria</taxon>
        <taxon>Bacillati</taxon>
        <taxon>Actinomycetota</taxon>
        <taxon>Actinomycetes</taxon>
        <taxon>Pseudonocardiales</taxon>
        <taxon>Pseudonocardiaceae</taxon>
    </lineage>
</organism>
<proteinExistence type="predicted"/>
<keyword evidence="3" id="KW-1185">Reference proteome</keyword>
<name>A0A4R7VVY3_9PSEU</name>
<dbReference type="AlphaFoldDB" id="A0A4R7VVY3"/>
<reference evidence="2 3" key="1">
    <citation type="submission" date="2019-03" db="EMBL/GenBank/DDBJ databases">
        <title>Genomic Encyclopedia of Archaeal and Bacterial Type Strains, Phase II (KMG-II): from individual species to whole genera.</title>
        <authorList>
            <person name="Goeker M."/>
        </authorList>
    </citation>
    <scope>NUCLEOTIDE SEQUENCE [LARGE SCALE GENOMIC DNA]</scope>
    <source>
        <strain evidence="2 3">DSM 45499</strain>
    </source>
</reference>
<gene>
    <name evidence="2" type="ORF">CLV71_104664</name>
</gene>
<evidence type="ECO:0000313" key="3">
    <source>
        <dbReference type="Proteomes" id="UP000294927"/>
    </source>
</evidence>
<sequence>MDLRDDLVRLVTSRLLDPLQILLPTADLDRLRERVRIDAEMWAAQLLGADEALARQVVIRMVAVLYPGDAPFDPPETWWATPLGRVAAWRAGHPARDHVSFSVAGAMLGITRQGVHDLVNRDKLRRHPDGGVTVASVRARLDQRREHDGDTGPIRHAGHRRT</sequence>